<name>A6NRH0_9FIRM</name>
<dbReference type="EMBL" id="AAXG02000006">
    <property type="protein sequence ID" value="EDN01230.1"/>
    <property type="molecule type" value="Genomic_DNA"/>
</dbReference>
<protein>
    <submittedName>
        <fullName evidence="1">Uncharacterized protein</fullName>
    </submittedName>
</protein>
<dbReference type="AlphaFoldDB" id="A6NRH0"/>
<sequence length="38" mass="4638">MAHKKLSFYMEIALKIREGCMIRRGRNIRSRRFWAITP</sequence>
<comment type="caution">
    <text evidence="1">The sequence shown here is derived from an EMBL/GenBank/DDBJ whole genome shotgun (WGS) entry which is preliminary data.</text>
</comment>
<organism evidence="1 2">
    <name type="scientific">Pseudoflavonifractor capillosus ATCC 29799</name>
    <dbReference type="NCBI Taxonomy" id="411467"/>
    <lineage>
        <taxon>Bacteria</taxon>
        <taxon>Bacillati</taxon>
        <taxon>Bacillota</taxon>
        <taxon>Clostridia</taxon>
        <taxon>Eubacteriales</taxon>
        <taxon>Oscillospiraceae</taxon>
        <taxon>Pseudoflavonifractor</taxon>
    </lineage>
</organism>
<reference evidence="1 2" key="2">
    <citation type="submission" date="2007-06" db="EMBL/GenBank/DDBJ databases">
        <title>Draft genome sequence of Pseudoflavonifractor capillosus ATCC 29799.</title>
        <authorList>
            <person name="Sudarsanam P."/>
            <person name="Ley R."/>
            <person name="Guruge J."/>
            <person name="Turnbaugh P.J."/>
            <person name="Mahowald M."/>
            <person name="Liep D."/>
            <person name="Gordon J."/>
        </authorList>
    </citation>
    <scope>NUCLEOTIDE SEQUENCE [LARGE SCALE GENOMIC DNA]</scope>
    <source>
        <strain evidence="1 2">ATCC 29799</strain>
    </source>
</reference>
<evidence type="ECO:0000313" key="1">
    <source>
        <dbReference type="EMBL" id="EDN01230.1"/>
    </source>
</evidence>
<proteinExistence type="predicted"/>
<accession>A6NRH0</accession>
<reference evidence="1 2" key="1">
    <citation type="submission" date="2007-04" db="EMBL/GenBank/DDBJ databases">
        <authorList>
            <person name="Fulton L."/>
            <person name="Clifton S."/>
            <person name="Fulton B."/>
            <person name="Xu J."/>
            <person name="Minx P."/>
            <person name="Pepin K.H."/>
            <person name="Johnson M."/>
            <person name="Thiruvilangam P."/>
            <person name="Bhonagiri V."/>
            <person name="Nash W.E."/>
            <person name="Mardis E.R."/>
            <person name="Wilson R.K."/>
        </authorList>
    </citation>
    <scope>NUCLEOTIDE SEQUENCE [LARGE SCALE GENOMIC DNA]</scope>
    <source>
        <strain evidence="1 2">ATCC 29799</strain>
    </source>
</reference>
<keyword evidence="2" id="KW-1185">Reference proteome</keyword>
<evidence type="ECO:0000313" key="2">
    <source>
        <dbReference type="Proteomes" id="UP000003639"/>
    </source>
</evidence>
<gene>
    <name evidence="1" type="ORF">BACCAP_00798</name>
</gene>
<dbReference type="Proteomes" id="UP000003639">
    <property type="component" value="Unassembled WGS sequence"/>
</dbReference>